<keyword evidence="5" id="KW-1185">Reference proteome</keyword>
<dbReference type="PANTHER" id="PTHR48106">
    <property type="entry name" value="QUINONE OXIDOREDUCTASE PIG3-RELATED"/>
    <property type="match status" value="1"/>
</dbReference>
<dbReference type="GO" id="GO:0016651">
    <property type="term" value="F:oxidoreductase activity, acting on NAD(P)H"/>
    <property type="evidence" value="ECO:0007669"/>
    <property type="project" value="TreeGrafter"/>
</dbReference>
<dbReference type="Gene3D" id="3.90.180.10">
    <property type="entry name" value="Medium-chain alcohol dehydrogenases, catalytic domain"/>
    <property type="match status" value="1"/>
</dbReference>
<organism evidence="4 5">
    <name type="scientific">Sphingobium chungbukense</name>
    <dbReference type="NCBI Taxonomy" id="56193"/>
    <lineage>
        <taxon>Bacteria</taxon>
        <taxon>Pseudomonadati</taxon>
        <taxon>Pseudomonadota</taxon>
        <taxon>Alphaproteobacteria</taxon>
        <taxon>Sphingomonadales</taxon>
        <taxon>Sphingomonadaceae</taxon>
        <taxon>Sphingobium</taxon>
    </lineage>
</organism>
<evidence type="ECO:0000256" key="2">
    <source>
        <dbReference type="ARBA" id="ARBA00023002"/>
    </source>
</evidence>
<keyword evidence="1" id="KW-0521">NADP</keyword>
<proteinExistence type="predicted"/>
<gene>
    <name evidence="4" type="ORF">YP76_04630</name>
</gene>
<dbReference type="PANTHER" id="PTHR48106:SF18">
    <property type="entry name" value="QUINONE OXIDOREDUCTASE PIG3"/>
    <property type="match status" value="1"/>
</dbReference>
<evidence type="ECO:0000259" key="3">
    <source>
        <dbReference type="SMART" id="SM00829"/>
    </source>
</evidence>
<dbReference type="SUPFAM" id="SSF51735">
    <property type="entry name" value="NAD(P)-binding Rossmann-fold domains"/>
    <property type="match status" value="1"/>
</dbReference>
<dbReference type="Gene3D" id="3.40.50.720">
    <property type="entry name" value="NAD(P)-binding Rossmann-like Domain"/>
    <property type="match status" value="1"/>
</dbReference>
<dbReference type="GO" id="GO:0070402">
    <property type="term" value="F:NADPH binding"/>
    <property type="evidence" value="ECO:0007669"/>
    <property type="project" value="TreeGrafter"/>
</dbReference>
<dbReference type="InterPro" id="IPR011032">
    <property type="entry name" value="GroES-like_sf"/>
</dbReference>
<dbReference type="SMART" id="SM00829">
    <property type="entry name" value="PKS_ER"/>
    <property type="match status" value="1"/>
</dbReference>
<protein>
    <submittedName>
        <fullName evidence="4">NADH oxidase</fullName>
    </submittedName>
</protein>
<feature type="domain" description="Enoyl reductase (ER)" evidence="3">
    <location>
        <begin position="17"/>
        <end position="301"/>
    </location>
</feature>
<dbReference type="RefSeq" id="WP_046762365.1">
    <property type="nucleotide sequence ID" value="NZ_LBIC01000001.1"/>
</dbReference>
<keyword evidence="2" id="KW-0560">Oxidoreductase</keyword>
<name>A0A0M3AYD7_9SPHN</name>
<evidence type="ECO:0000256" key="1">
    <source>
        <dbReference type="ARBA" id="ARBA00022857"/>
    </source>
</evidence>
<dbReference type="Proteomes" id="UP000033874">
    <property type="component" value="Unassembled WGS sequence"/>
</dbReference>
<sequence length="376" mass="39724">MTNEIPAEGLQLRTLISSDGQLRVRLARVPVEAPGPDEVLIRVEATPINPSDQGGLVGAADHSTLKVEDGVLTGRVPPMMLQLFKNRLDEEFLSGNEGAGVVIAAGDNARALLGRTVALLGGSMYAQYRLAKASEVLLLPEGTTPAQGASAFINPLTVLGMVETMKREGHKALVHTAAASNVGQMLQRLCLAEGIPLVNIVRNQKQAQILRDIGATHVLDSTDAAFTADLHAALAETGATLAFDAVAGGPLAYQILLGMEAALRQKDAGSGVYGSAVHKQVYVYGILNPGPIDIMAHGAGMAWGVGGWLLFNFLARIGPDATQALRERVARDIRTIFASHYTEEISLADALKPEILLRSIAHNTGSKFLIAPQKGL</sequence>
<evidence type="ECO:0000313" key="4">
    <source>
        <dbReference type="EMBL" id="KKW93931.1"/>
    </source>
</evidence>
<dbReference type="PATRIC" id="fig|56193.3.peg.954"/>
<dbReference type="InterPro" id="IPR020843">
    <property type="entry name" value="ER"/>
</dbReference>
<accession>A0A0M3AYD7</accession>
<dbReference type="AlphaFoldDB" id="A0A0M3AYD7"/>
<evidence type="ECO:0000313" key="5">
    <source>
        <dbReference type="Proteomes" id="UP000033874"/>
    </source>
</evidence>
<dbReference type="EMBL" id="LBIC01000001">
    <property type="protein sequence ID" value="KKW93931.1"/>
    <property type="molecule type" value="Genomic_DNA"/>
</dbReference>
<dbReference type="STRING" id="56193.YP76_04630"/>
<dbReference type="SUPFAM" id="SSF50129">
    <property type="entry name" value="GroES-like"/>
    <property type="match status" value="1"/>
</dbReference>
<dbReference type="InterPro" id="IPR036291">
    <property type="entry name" value="NAD(P)-bd_dom_sf"/>
</dbReference>
<reference evidence="4 5" key="1">
    <citation type="submission" date="2015-04" db="EMBL/GenBank/DDBJ databases">
        <title>Genome sequence of aromatic hydrocarbons-degrading Sphingobium chungbukense DJ77.</title>
        <authorList>
            <person name="Kim Y.-C."/>
            <person name="Chae J.-C."/>
        </authorList>
    </citation>
    <scope>NUCLEOTIDE SEQUENCE [LARGE SCALE GENOMIC DNA]</scope>
    <source>
        <strain evidence="4 5">DJ77</strain>
    </source>
</reference>
<comment type="caution">
    <text evidence="4">The sequence shown here is derived from an EMBL/GenBank/DDBJ whole genome shotgun (WGS) entry which is preliminary data.</text>
</comment>